<evidence type="ECO:0000259" key="1">
    <source>
        <dbReference type="PROSITE" id="PS50004"/>
    </source>
</evidence>
<dbReference type="GO" id="GO:0043130">
    <property type="term" value="F:ubiquitin binding"/>
    <property type="evidence" value="ECO:0007669"/>
    <property type="project" value="TreeGrafter"/>
</dbReference>
<proteinExistence type="predicted"/>
<dbReference type="InterPro" id="IPR000008">
    <property type="entry name" value="C2_dom"/>
</dbReference>
<dbReference type="CDD" id="cd04016">
    <property type="entry name" value="C2_Tollip"/>
    <property type="match status" value="1"/>
</dbReference>
<dbReference type="PANTHER" id="PTHR16461:SF5">
    <property type="entry name" value="TOLL-INTERACTING PROTEIN"/>
    <property type="match status" value="1"/>
</dbReference>
<dbReference type="EMBL" id="JARGDH010000003">
    <property type="protein sequence ID" value="KAL0272966.1"/>
    <property type="molecule type" value="Genomic_DNA"/>
</dbReference>
<comment type="caution">
    <text evidence="2">The sequence shown here is derived from an EMBL/GenBank/DDBJ whole genome shotgun (WGS) entry which is preliminary data.</text>
</comment>
<dbReference type="GO" id="GO:0006511">
    <property type="term" value="P:ubiquitin-dependent protein catabolic process"/>
    <property type="evidence" value="ECO:0007669"/>
    <property type="project" value="TreeGrafter"/>
</dbReference>
<dbReference type="GO" id="GO:0031624">
    <property type="term" value="F:ubiquitin conjugating enzyme binding"/>
    <property type="evidence" value="ECO:0007669"/>
    <property type="project" value="TreeGrafter"/>
</dbReference>
<dbReference type="SUPFAM" id="SSF49562">
    <property type="entry name" value="C2 domain (Calcium/lipid-binding domain, CaLB)"/>
    <property type="match status" value="1"/>
</dbReference>
<dbReference type="Pfam" id="PF00168">
    <property type="entry name" value="C2"/>
    <property type="match status" value="1"/>
</dbReference>
<dbReference type="FunFam" id="2.60.40.150:FF:000214">
    <property type="entry name" value="Toll-interacting protein"/>
    <property type="match status" value="1"/>
</dbReference>
<dbReference type="InterPro" id="IPR037301">
    <property type="entry name" value="Tollip_C2"/>
</dbReference>
<dbReference type="SMART" id="SM00239">
    <property type="entry name" value="C2"/>
    <property type="match status" value="1"/>
</dbReference>
<evidence type="ECO:0000313" key="2">
    <source>
        <dbReference type="EMBL" id="KAL0272966.1"/>
    </source>
</evidence>
<protein>
    <recommendedName>
        <fullName evidence="1">C2 domain-containing protein</fullName>
    </recommendedName>
</protein>
<reference evidence="2" key="1">
    <citation type="journal article" date="2024" name="Gigascience">
        <title>Chromosome-level genome of the poultry shaft louse Menopon gallinae provides insight into the host-switching and adaptive evolution of parasitic lice.</title>
        <authorList>
            <person name="Xu Y."/>
            <person name="Ma L."/>
            <person name="Liu S."/>
            <person name="Liang Y."/>
            <person name="Liu Q."/>
            <person name="He Z."/>
            <person name="Tian L."/>
            <person name="Duan Y."/>
            <person name="Cai W."/>
            <person name="Li H."/>
            <person name="Song F."/>
        </authorList>
    </citation>
    <scope>NUCLEOTIDE SEQUENCE</scope>
    <source>
        <strain evidence="2">Cailab_2023a</strain>
    </source>
</reference>
<gene>
    <name evidence="2" type="ORF">PYX00_005754</name>
</gene>
<feature type="domain" description="C2" evidence="1">
    <location>
        <begin position="50"/>
        <end position="165"/>
    </location>
</feature>
<dbReference type="PANTHER" id="PTHR16461">
    <property type="entry name" value="TOLL-INTERACTING PROTEIN"/>
    <property type="match status" value="1"/>
</dbReference>
<dbReference type="AlphaFoldDB" id="A0AAW2HU01"/>
<dbReference type="InterPro" id="IPR035892">
    <property type="entry name" value="C2_domain_sf"/>
</dbReference>
<sequence>MATKSEPNKNEERRKRVFVGRLPPDFLRITSSECQNSQEQQEAADAQTALALQHQLGLPYSLNTVGRLSITVAQAKLVKNYGVARMDPYVILRVGHFVYETPADSSGGKNPKWNRVAHFLLPQGVKTIHIKIYDECSLRPDELIAWTEITIPENVMNGETCDDWFPLSGKQGERVEGMINLVISFTVSIQLMNYTIDIIIYMHSFSAWNIWYVSSHVICDGYSIHNIRLWQSKASTCYHFTQSIPG</sequence>
<organism evidence="2">
    <name type="scientific">Menopon gallinae</name>
    <name type="common">poultry shaft louse</name>
    <dbReference type="NCBI Taxonomy" id="328185"/>
    <lineage>
        <taxon>Eukaryota</taxon>
        <taxon>Metazoa</taxon>
        <taxon>Ecdysozoa</taxon>
        <taxon>Arthropoda</taxon>
        <taxon>Hexapoda</taxon>
        <taxon>Insecta</taxon>
        <taxon>Pterygota</taxon>
        <taxon>Neoptera</taxon>
        <taxon>Paraneoptera</taxon>
        <taxon>Psocodea</taxon>
        <taxon>Troctomorpha</taxon>
        <taxon>Phthiraptera</taxon>
        <taxon>Amblycera</taxon>
        <taxon>Menoponidae</taxon>
        <taxon>Menopon</taxon>
    </lineage>
</organism>
<dbReference type="Gene3D" id="2.60.40.150">
    <property type="entry name" value="C2 domain"/>
    <property type="match status" value="1"/>
</dbReference>
<dbReference type="GO" id="GO:0005737">
    <property type="term" value="C:cytoplasm"/>
    <property type="evidence" value="ECO:0007669"/>
    <property type="project" value="TreeGrafter"/>
</dbReference>
<name>A0AAW2HU01_9NEOP</name>
<accession>A0AAW2HU01</accession>
<dbReference type="PROSITE" id="PS50004">
    <property type="entry name" value="C2"/>
    <property type="match status" value="1"/>
</dbReference>